<dbReference type="GO" id="GO:0032259">
    <property type="term" value="P:methylation"/>
    <property type="evidence" value="ECO:0007669"/>
    <property type="project" value="UniProtKB-KW"/>
</dbReference>
<feature type="compositionally biased region" description="Basic residues" evidence="2">
    <location>
        <begin position="537"/>
        <end position="551"/>
    </location>
</feature>
<keyword evidence="1" id="KW-0808">Transferase</keyword>
<dbReference type="SUPFAM" id="SSF53335">
    <property type="entry name" value="S-adenosyl-L-methionine-dependent methyltransferases"/>
    <property type="match status" value="1"/>
</dbReference>
<comment type="caution">
    <text evidence="1">Lacks conserved residue(s) required for the propagation of feature annotation.</text>
</comment>
<evidence type="ECO:0000313" key="5">
    <source>
        <dbReference type="Proteomes" id="UP001460270"/>
    </source>
</evidence>
<dbReference type="Pfam" id="PF21148">
    <property type="entry name" value="NSUN5_fdxn-like"/>
    <property type="match status" value="1"/>
</dbReference>
<dbReference type="PANTHER" id="PTHR14663">
    <property type="entry name" value="METHYLTRANSFERASE NSUN7-RELATED"/>
    <property type="match status" value="1"/>
</dbReference>
<dbReference type="Gene3D" id="3.30.70.1170">
    <property type="entry name" value="Sun protein, domain 3"/>
    <property type="match status" value="1"/>
</dbReference>
<evidence type="ECO:0000256" key="2">
    <source>
        <dbReference type="SAM" id="MobiDB-lite"/>
    </source>
</evidence>
<organism evidence="4 5">
    <name type="scientific">Mugilogobius chulae</name>
    <name type="common">yellowstripe goby</name>
    <dbReference type="NCBI Taxonomy" id="88201"/>
    <lineage>
        <taxon>Eukaryota</taxon>
        <taxon>Metazoa</taxon>
        <taxon>Chordata</taxon>
        <taxon>Craniata</taxon>
        <taxon>Vertebrata</taxon>
        <taxon>Euteleostomi</taxon>
        <taxon>Actinopterygii</taxon>
        <taxon>Neopterygii</taxon>
        <taxon>Teleostei</taxon>
        <taxon>Neoteleostei</taxon>
        <taxon>Acanthomorphata</taxon>
        <taxon>Gobiaria</taxon>
        <taxon>Gobiiformes</taxon>
        <taxon>Gobioidei</taxon>
        <taxon>Gobiidae</taxon>
        <taxon>Gobionellinae</taxon>
        <taxon>Mugilogobius</taxon>
    </lineage>
</organism>
<dbReference type="PROSITE" id="PS51686">
    <property type="entry name" value="SAM_MT_RSMB_NOP"/>
    <property type="match status" value="1"/>
</dbReference>
<feature type="binding site" evidence="1">
    <location>
        <position position="339"/>
    </location>
    <ligand>
        <name>S-adenosyl-L-methionine</name>
        <dbReference type="ChEBI" id="CHEBI:59789"/>
    </ligand>
</feature>
<feature type="domain" description="SAM-dependent MTase RsmB/NOP-type" evidence="3">
    <location>
        <begin position="197"/>
        <end position="514"/>
    </location>
</feature>
<dbReference type="AlphaFoldDB" id="A0AAW0PC80"/>
<dbReference type="EMBL" id="JBBPFD010000006">
    <property type="protein sequence ID" value="KAK7922766.1"/>
    <property type="molecule type" value="Genomic_DNA"/>
</dbReference>
<evidence type="ECO:0000259" key="3">
    <source>
        <dbReference type="PROSITE" id="PS51686"/>
    </source>
</evidence>
<dbReference type="InterPro" id="IPR042620">
    <property type="entry name" value="NSUN7"/>
</dbReference>
<keyword evidence="1" id="KW-0949">S-adenosyl-L-methionine</keyword>
<name>A0AAW0PC80_9GOBI</name>
<keyword evidence="5" id="KW-1185">Reference proteome</keyword>
<dbReference type="InterPro" id="IPR049561">
    <property type="entry name" value="NSUN5_7_fdxn-like"/>
</dbReference>
<keyword evidence="1" id="KW-0489">Methyltransferase</keyword>
<protein>
    <recommendedName>
        <fullName evidence="3">SAM-dependent MTase RsmB/NOP-type domain-containing protein</fullName>
    </recommendedName>
</protein>
<dbReference type="Gene3D" id="3.40.50.150">
    <property type="entry name" value="Vaccinia Virus protein VP39"/>
    <property type="match status" value="1"/>
</dbReference>
<comment type="caution">
    <text evidence="4">The sequence shown here is derived from an EMBL/GenBank/DDBJ whole genome shotgun (WGS) entry which is preliminary data.</text>
</comment>
<sequence>MAIPLKQEKFREKFTSDTNLQVRVEMEDGSVQLERTASGQTGDGLSDRVYLLASVIFQNNYLEKPAAQRLVNYGKERGLSLPEAADGEMQRAAYELAFNALKYQELLEHIILDSSFYLTQPLPDDQMSLIVVMLYDFQDRKFVPRKCESSDEFIKEVRDVELHLLRFTAKLAASLARWRIKHEVVSIECMLPESVRIRQQRASSLMLYAWVNSLKSSLLEVQSELKRAGFSRVRSVGQLEGKTFCQDPHCEDILVFPAEVKTQLDLTSLLSKHKLIVQDKACCLGPNAVCPLLQETENGDLLMAGCFSGLTVSHTASLIAKKQKSTGNDKSKILVCVGERTEAQREKLQQVVNAMGCKNVKLIPASFQSLDKNDKKFRKVRVILLAPKSSLSAISNPIEFILQEDRDTELLQDLAQGSIARSKLETLVVQQKKDIDHAMQFPKIQSVIYTTFSTHAEENEEVVRAVFEQARACGESIQTSLAPFSSPLDSEDSFLLLEPTKHNNGCFMAIFTREPPQQVVDIVTEEPAEVAETKSEKTKRKRSQARLKRRETKSNSSSGSGTSSKKNSVSSPKLKESAEVLLARITSRDSQKSPKMEKSKNWSNPVVRPNHLPQETVPKVKESAKILPKTHSSGYNRSPKLEPYGKSSIWNKAVHSFPAPRDLHKPTVISLPQVDFPALFPPHAHSRRMWPHFQSLPVKVFAHKVLYTRPAGW</sequence>
<dbReference type="Proteomes" id="UP001460270">
    <property type="component" value="Unassembled WGS sequence"/>
</dbReference>
<feature type="region of interest" description="Disordered" evidence="2">
    <location>
        <begin position="528"/>
        <end position="612"/>
    </location>
</feature>
<dbReference type="PANTHER" id="PTHR14663:SF2">
    <property type="entry name" value="METHYLTRANSFERASE NSUN7-RELATED"/>
    <property type="match status" value="1"/>
</dbReference>
<proteinExistence type="inferred from homology"/>
<dbReference type="GO" id="GO:0008168">
    <property type="term" value="F:methyltransferase activity"/>
    <property type="evidence" value="ECO:0007669"/>
    <property type="project" value="UniProtKB-KW"/>
</dbReference>
<dbReference type="InterPro" id="IPR029063">
    <property type="entry name" value="SAM-dependent_MTases_sf"/>
</dbReference>
<reference evidence="5" key="1">
    <citation type="submission" date="2024-04" db="EMBL/GenBank/DDBJ databases">
        <title>Salinicola lusitanus LLJ914,a marine bacterium isolated from the Okinawa Trough.</title>
        <authorList>
            <person name="Li J."/>
        </authorList>
    </citation>
    <scope>NUCLEOTIDE SEQUENCE [LARGE SCALE GENOMIC DNA]</scope>
</reference>
<evidence type="ECO:0000313" key="4">
    <source>
        <dbReference type="EMBL" id="KAK7922766.1"/>
    </source>
</evidence>
<accession>A0AAW0PC80</accession>
<keyword evidence="1" id="KW-0694">RNA-binding</keyword>
<dbReference type="GO" id="GO:0003723">
    <property type="term" value="F:RNA binding"/>
    <property type="evidence" value="ECO:0007669"/>
    <property type="project" value="UniProtKB-UniRule"/>
</dbReference>
<feature type="compositionally biased region" description="Basic and acidic residues" evidence="2">
    <location>
        <begin position="586"/>
        <end position="600"/>
    </location>
</feature>
<gene>
    <name evidence="4" type="ORF">WMY93_009668</name>
</gene>
<dbReference type="InterPro" id="IPR001678">
    <property type="entry name" value="MeTrfase_RsmB-F_NOP2_dom"/>
</dbReference>
<comment type="similarity">
    <text evidence="1">Belongs to the class I-like SAM-binding methyltransferase superfamily. RsmB/NOP family.</text>
</comment>
<feature type="compositionally biased region" description="Low complexity" evidence="2">
    <location>
        <begin position="554"/>
        <end position="571"/>
    </location>
</feature>
<evidence type="ECO:0000256" key="1">
    <source>
        <dbReference type="PROSITE-ProRule" id="PRU01023"/>
    </source>
</evidence>